<feature type="domain" description="DUF2134" evidence="3">
    <location>
        <begin position="76"/>
        <end position="172"/>
    </location>
</feature>
<evidence type="ECO:0000313" key="6">
    <source>
        <dbReference type="Proteomes" id="UP000002287"/>
    </source>
</evidence>
<feature type="transmembrane region" description="Helical" evidence="2">
    <location>
        <begin position="26"/>
        <end position="44"/>
    </location>
</feature>
<keyword evidence="2" id="KW-0812">Transmembrane</keyword>
<dbReference type="AlphaFoldDB" id="A4JDZ9"/>
<evidence type="ECO:0000313" key="5">
    <source>
        <dbReference type="EMBL" id="ABO54502.1"/>
    </source>
</evidence>
<evidence type="ECO:0000259" key="3">
    <source>
        <dbReference type="Pfam" id="PF09977"/>
    </source>
</evidence>
<dbReference type="Proteomes" id="UP000002287">
    <property type="component" value="Chromosome 1"/>
</dbReference>
<keyword evidence="2" id="KW-1133">Transmembrane helix</keyword>
<evidence type="ECO:0000259" key="4">
    <source>
        <dbReference type="Pfam" id="PF13400"/>
    </source>
</evidence>
<dbReference type="KEGG" id="bvi:Bcep1808_1494"/>
<gene>
    <name evidence="5" type="ordered locus">Bcep1808_1494</name>
</gene>
<feature type="region of interest" description="Disordered" evidence="1">
    <location>
        <begin position="685"/>
        <end position="706"/>
    </location>
</feature>
<dbReference type="HOGENOM" id="CLU_390663_0_0_4"/>
<dbReference type="EMBL" id="CP000614">
    <property type="protein sequence ID" value="ABO54502.1"/>
    <property type="molecule type" value="Genomic_DNA"/>
</dbReference>
<dbReference type="InterPro" id="IPR018705">
    <property type="entry name" value="DUF2134_membrane"/>
</dbReference>
<keyword evidence="2" id="KW-0472">Membrane</keyword>
<name>A4JDZ9_BURVG</name>
<sequence>MRADQSRMARRRGSGWLAQRRQRGSIAIMAAIWLSVAVIVLSGIDIGRFYSERRHMQAAADLAALSSVMKASADSTCTAAKTAAQQVANPTANAVPANATLSVTCGVWTAPQSSSGSALFTPTAGDPTAGQCGGLQAGTANGQSANAVCVTVSEPVTGFFRSGTTISASAIAKSTPTDTFTLSSSLASLNGGLANQLLQLLTGSPNALTLNAVDYQGLAQVNLKLAGILANLPVGSSTSVLNGTVTLGQLANAMIQAATQQNVASVKLNVLNAITAGLCSAGACGGPTIALDQLVSVATATGSSAVDASVNAFGLLSTALQVANGTNAVSIPSIMVQTPTALAPLLNATVTGSVALTGMPPSTASGPPGPSNCGTSDCVTNTSTAQGNVFLNMSISLLSTCSNGSLVFPGGTCPSGKATPLAAVQLPVTAYVAPATAGLASVTCSANGTKSATVNVQTGLLAVYLGGSANTPINLKAPSGYTASGSATPITLVSVNLQSLLNLLNLGGLISGLTTLVDVLTLGALDLTEISVNINLTPGQLTIPVANQSPTPLVFTYPGTPSSPYTLSAGTDQLLSPTVQSALNSGLSVQLTANGGLLKLLGDVTTPILNVVLGPLLSALGSTHRSDAPATRRLAADFGHRPAGPESRERLCHQYTGLDQMRQSDARAMKPAAFVRSGRAAGAAGRRLRPTCDAASSVHNRSRTES</sequence>
<feature type="domain" description="Putative Flp pilus-assembly TadG-like N-terminal" evidence="4">
    <location>
        <begin position="24"/>
        <end position="67"/>
    </location>
</feature>
<organism evidence="5 6">
    <name type="scientific">Burkholderia vietnamiensis (strain G4 / LMG 22486)</name>
    <name type="common">Burkholderia cepacia (strain R1808)</name>
    <dbReference type="NCBI Taxonomy" id="269482"/>
    <lineage>
        <taxon>Bacteria</taxon>
        <taxon>Pseudomonadati</taxon>
        <taxon>Pseudomonadota</taxon>
        <taxon>Betaproteobacteria</taxon>
        <taxon>Burkholderiales</taxon>
        <taxon>Burkholderiaceae</taxon>
        <taxon>Burkholderia</taxon>
        <taxon>Burkholderia cepacia complex</taxon>
    </lineage>
</organism>
<accession>A4JDZ9</accession>
<dbReference type="Pfam" id="PF13400">
    <property type="entry name" value="Tad"/>
    <property type="match status" value="1"/>
</dbReference>
<evidence type="ECO:0000256" key="2">
    <source>
        <dbReference type="SAM" id="Phobius"/>
    </source>
</evidence>
<evidence type="ECO:0000256" key="1">
    <source>
        <dbReference type="SAM" id="MobiDB-lite"/>
    </source>
</evidence>
<reference evidence="6" key="1">
    <citation type="submission" date="2007-03" db="EMBL/GenBank/DDBJ databases">
        <title>Complete sequence of chromosome 1 of Burkholderia vietnamiensis G4.</title>
        <authorList>
            <consortium name="US DOE Joint Genome Institute"/>
            <person name="Copeland A."/>
            <person name="Lucas S."/>
            <person name="Lapidus A."/>
            <person name="Barry K."/>
            <person name="Detter J.C."/>
            <person name="Glavina del Rio T."/>
            <person name="Hammon N."/>
            <person name="Israni S."/>
            <person name="Dalin E."/>
            <person name="Tice H."/>
            <person name="Pitluck S."/>
            <person name="Chain P."/>
            <person name="Malfatti S."/>
            <person name="Shin M."/>
            <person name="Vergez L."/>
            <person name="Schmutz J."/>
            <person name="Larimer F."/>
            <person name="Land M."/>
            <person name="Hauser L."/>
            <person name="Kyrpides N."/>
            <person name="Tiedje J."/>
            <person name="Richardson P."/>
        </authorList>
    </citation>
    <scope>NUCLEOTIDE SEQUENCE [LARGE SCALE GENOMIC DNA]</scope>
    <source>
        <strain evidence="6">G4 / LMG 22486</strain>
    </source>
</reference>
<dbReference type="InterPro" id="IPR028087">
    <property type="entry name" value="Tad_N"/>
</dbReference>
<dbReference type="Pfam" id="PF09977">
    <property type="entry name" value="Tad_C"/>
    <property type="match status" value="1"/>
</dbReference>
<proteinExistence type="predicted"/>
<protein>
    <submittedName>
        <fullName evidence="5">Membrane protein-like protein</fullName>
    </submittedName>
</protein>
<dbReference type="eggNOG" id="COG4655">
    <property type="taxonomic scope" value="Bacteria"/>
</dbReference>